<evidence type="ECO:0000256" key="3">
    <source>
        <dbReference type="ARBA" id="ARBA00022692"/>
    </source>
</evidence>
<name>A0AAD1HTA8_9MYCO</name>
<reference evidence="7 8" key="1">
    <citation type="journal article" date="2019" name="Emerg. Microbes Infect.">
        <title>Comprehensive subspecies identification of 175 nontuberculous mycobacteria species based on 7547 genomic profiles.</title>
        <authorList>
            <person name="Matsumoto Y."/>
            <person name="Kinjo T."/>
            <person name="Motooka D."/>
            <person name="Nabeya D."/>
            <person name="Jung N."/>
            <person name="Uechi K."/>
            <person name="Horii T."/>
            <person name="Iida T."/>
            <person name="Fujita J."/>
            <person name="Nakamura S."/>
        </authorList>
    </citation>
    <scope>NUCLEOTIDE SEQUENCE [LARGE SCALE GENOMIC DNA]</scope>
    <source>
        <strain evidence="7 8">JCM 6376</strain>
    </source>
</reference>
<keyword evidence="2" id="KW-1003">Cell membrane</keyword>
<accession>A0AAD1HTA8</accession>
<evidence type="ECO:0000256" key="6">
    <source>
        <dbReference type="SAM" id="Phobius"/>
    </source>
</evidence>
<keyword evidence="4 6" id="KW-1133">Transmembrane helix</keyword>
<dbReference type="RefSeq" id="WP_115318097.1">
    <property type="nucleotide sequence ID" value="NZ_AP022561.1"/>
</dbReference>
<feature type="transmembrane region" description="Helical" evidence="6">
    <location>
        <begin position="73"/>
        <end position="94"/>
    </location>
</feature>
<dbReference type="PANTHER" id="PTHR30086:SF20">
    <property type="entry name" value="ARGININE EXPORTER PROTEIN ARGO-RELATED"/>
    <property type="match status" value="1"/>
</dbReference>
<evidence type="ECO:0000256" key="4">
    <source>
        <dbReference type="ARBA" id="ARBA00022989"/>
    </source>
</evidence>
<keyword evidence="8" id="KW-1185">Reference proteome</keyword>
<feature type="transmembrane region" description="Helical" evidence="6">
    <location>
        <begin position="185"/>
        <end position="205"/>
    </location>
</feature>
<feature type="transmembrane region" description="Helical" evidence="6">
    <location>
        <begin position="149"/>
        <end position="173"/>
    </location>
</feature>
<proteinExistence type="predicted"/>
<dbReference type="Proteomes" id="UP000467327">
    <property type="component" value="Chromosome"/>
</dbReference>
<dbReference type="Pfam" id="PF01810">
    <property type="entry name" value="LysE"/>
    <property type="match status" value="1"/>
</dbReference>
<dbReference type="PANTHER" id="PTHR30086">
    <property type="entry name" value="ARGININE EXPORTER PROTEIN ARGO"/>
    <property type="match status" value="1"/>
</dbReference>
<dbReference type="GO" id="GO:0015171">
    <property type="term" value="F:amino acid transmembrane transporter activity"/>
    <property type="evidence" value="ECO:0007669"/>
    <property type="project" value="TreeGrafter"/>
</dbReference>
<dbReference type="EMBL" id="AP022561">
    <property type="protein sequence ID" value="BBX10655.1"/>
    <property type="molecule type" value="Genomic_DNA"/>
</dbReference>
<sequence length="207" mass="21239">MIGALAAGFLIGLSAAVLSGAAAMLVMETSAHTGFGVATAAGAGIATGDAVWATIAVAAGAALNRLLAPWAELLHWLAIAVLLLIGVLAVRQLLHPGADSAPTRTWHGGSPIRAYAEFLAFTLMNTMTVIYFLSLIVAAAPPYRAVEAAAIVVGAFAASLSWQLALAAAGARLGRTFSDRARRRILLVDCVLVAVFIGYVALGLYRA</sequence>
<organism evidence="7 8">
    <name type="scientific">Mycolicibacterium aichiense</name>
    <dbReference type="NCBI Taxonomy" id="1799"/>
    <lineage>
        <taxon>Bacteria</taxon>
        <taxon>Bacillati</taxon>
        <taxon>Actinomycetota</taxon>
        <taxon>Actinomycetes</taxon>
        <taxon>Mycobacteriales</taxon>
        <taxon>Mycobacteriaceae</taxon>
        <taxon>Mycolicibacterium</taxon>
    </lineage>
</organism>
<dbReference type="GO" id="GO:0005886">
    <property type="term" value="C:plasma membrane"/>
    <property type="evidence" value="ECO:0007669"/>
    <property type="project" value="UniProtKB-SubCell"/>
</dbReference>
<evidence type="ECO:0000313" key="7">
    <source>
        <dbReference type="EMBL" id="BBX10655.1"/>
    </source>
</evidence>
<gene>
    <name evidence="7" type="ORF">MAIC_54580</name>
</gene>
<dbReference type="KEGG" id="maic:MAIC_54580"/>
<evidence type="ECO:0008006" key="9">
    <source>
        <dbReference type="Google" id="ProtNLM"/>
    </source>
</evidence>
<evidence type="ECO:0000256" key="1">
    <source>
        <dbReference type="ARBA" id="ARBA00004651"/>
    </source>
</evidence>
<evidence type="ECO:0000256" key="5">
    <source>
        <dbReference type="ARBA" id="ARBA00023136"/>
    </source>
</evidence>
<keyword evidence="5 6" id="KW-0472">Membrane</keyword>
<evidence type="ECO:0000256" key="2">
    <source>
        <dbReference type="ARBA" id="ARBA00022475"/>
    </source>
</evidence>
<comment type="subcellular location">
    <subcellularLocation>
        <location evidence="1">Cell membrane</location>
        <topology evidence="1">Multi-pass membrane protein</topology>
    </subcellularLocation>
</comment>
<keyword evidence="3 6" id="KW-0812">Transmembrane</keyword>
<dbReference type="InterPro" id="IPR001123">
    <property type="entry name" value="LeuE-type"/>
</dbReference>
<feature type="transmembrane region" description="Helical" evidence="6">
    <location>
        <begin position="115"/>
        <end position="137"/>
    </location>
</feature>
<protein>
    <recommendedName>
        <fullName evidence="9">Lysine transporter LysE</fullName>
    </recommendedName>
</protein>
<evidence type="ECO:0000313" key="8">
    <source>
        <dbReference type="Proteomes" id="UP000467327"/>
    </source>
</evidence>
<dbReference type="AlphaFoldDB" id="A0AAD1HTA8"/>